<dbReference type="RefSeq" id="WP_271323897.1">
    <property type="nucleotide sequence ID" value="NZ_JAAGKO020000004.1"/>
</dbReference>
<dbReference type="Proteomes" id="UP001156398">
    <property type="component" value="Unassembled WGS sequence"/>
</dbReference>
<evidence type="ECO:0000259" key="1">
    <source>
        <dbReference type="Pfam" id="PF12146"/>
    </source>
</evidence>
<gene>
    <name evidence="2" type="ORF">POF43_004360</name>
</gene>
<keyword evidence="3" id="KW-1185">Reference proteome</keyword>
<proteinExistence type="predicted"/>
<accession>A0ABT6VU05</accession>
<dbReference type="EMBL" id="JAAGKO020000004">
    <property type="protein sequence ID" value="MDI5961963.1"/>
    <property type="molecule type" value="Genomic_DNA"/>
</dbReference>
<evidence type="ECO:0000313" key="3">
    <source>
        <dbReference type="Proteomes" id="UP001156398"/>
    </source>
</evidence>
<dbReference type="InterPro" id="IPR029058">
    <property type="entry name" value="AB_hydrolase_fold"/>
</dbReference>
<dbReference type="Gene3D" id="3.40.50.1820">
    <property type="entry name" value="alpha/beta hydrolase"/>
    <property type="match status" value="1"/>
</dbReference>
<name>A0ABT6VU05_9ACTN</name>
<evidence type="ECO:0000313" key="2">
    <source>
        <dbReference type="EMBL" id="MDI5961963.1"/>
    </source>
</evidence>
<feature type="domain" description="Serine aminopeptidase S33" evidence="1">
    <location>
        <begin position="78"/>
        <end position="143"/>
    </location>
</feature>
<keyword evidence="2" id="KW-0378">Hydrolase</keyword>
<dbReference type="SUPFAM" id="SSF53474">
    <property type="entry name" value="alpha/beta-Hydrolases"/>
    <property type="match status" value="1"/>
</dbReference>
<organism evidence="2 3">
    <name type="scientific">Streptantibioticus silvisoli</name>
    <dbReference type="NCBI Taxonomy" id="2705255"/>
    <lineage>
        <taxon>Bacteria</taxon>
        <taxon>Bacillati</taxon>
        <taxon>Actinomycetota</taxon>
        <taxon>Actinomycetes</taxon>
        <taxon>Kitasatosporales</taxon>
        <taxon>Streptomycetaceae</taxon>
        <taxon>Streptantibioticus</taxon>
    </lineage>
</organism>
<protein>
    <submittedName>
        <fullName evidence="2">Alpha/beta fold hydrolase</fullName>
    </submittedName>
</protein>
<sequence>MTAVSPEHAPARPALTVNVLPTAVKAAVLLLHGGRSESLEPPSPWSPPAARMIPFGRSVLRATEGRGVALATARYRFRGWNGDRADTARDTRWALDALAERTGGVPVVLVGHSMGGRAALWAAGHPSVTGVVALAPWCPLEDPVEQLDGRRSVLLHCPTDRVTDARGSWELVHRARARSAAACGIVMPRGGHTMLRGATDWHRLTTALVTGLLGLAPLPSEVEAALAPAAPVSSARMTYARVIGGG</sequence>
<dbReference type="GO" id="GO:0016787">
    <property type="term" value="F:hydrolase activity"/>
    <property type="evidence" value="ECO:0007669"/>
    <property type="project" value="UniProtKB-KW"/>
</dbReference>
<comment type="caution">
    <text evidence="2">The sequence shown here is derived from an EMBL/GenBank/DDBJ whole genome shotgun (WGS) entry which is preliminary data.</text>
</comment>
<dbReference type="InterPro" id="IPR022742">
    <property type="entry name" value="Hydrolase_4"/>
</dbReference>
<reference evidence="2 3" key="1">
    <citation type="submission" date="2023-05" db="EMBL/GenBank/DDBJ databases">
        <title>Streptantibioticus silvisoli sp. nov., acidotolerant actinomycetes 1 from pine litter.</title>
        <authorList>
            <person name="Swiecimska M."/>
            <person name="Golinska P."/>
            <person name="Sangal V."/>
            <person name="Wachnowicz B."/>
            <person name="Goodfellow M."/>
        </authorList>
    </citation>
    <scope>NUCLEOTIDE SEQUENCE [LARGE SCALE GENOMIC DNA]</scope>
    <source>
        <strain evidence="2 3">SL54</strain>
    </source>
</reference>
<dbReference type="Pfam" id="PF12146">
    <property type="entry name" value="Hydrolase_4"/>
    <property type="match status" value="1"/>
</dbReference>